<evidence type="ECO:0000256" key="8">
    <source>
        <dbReference type="ARBA" id="ARBA00022801"/>
    </source>
</evidence>
<dbReference type="GO" id="GO:0006508">
    <property type="term" value="P:proteolysis"/>
    <property type="evidence" value="ECO:0007669"/>
    <property type="project" value="UniProtKB-KW"/>
</dbReference>
<keyword evidence="5" id="KW-0963">Cytoplasm</keyword>
<dbReference type="InterPro" id="IPR002933">
    <property type="entry name" value="Peptidase_M20"/>
</dbReference>
<dbReference type="HAMAP" id="MF_00550">
    <property type="entry name" value="Aminopeptidase_M20"/>
    <property type="match status" value="1"/>
</dbReference>
<accession>A0A5J4REI2</accession>
<evidence type="ECO:0000256" key="6">
    <source>
        <dbReference type="ARBA" id="ARBA00022670"/>
    </source>
</evidence>
<proteinExistence type="inferred from homology"/>
<keyword evidence="8 12" id="KW-0378">Hydrolase</keyword>
<dbReference type="InterPro" id="IPR001261">
    <property type="entry name" value="ArgE/DapE_CS"/>
</dbReference>
<evidence type="ECO:0000256" key="2">
    <source>
        <dbReference type="ARBA" id="ARBA00004496"/>
    </source>
</evidence>
<dbReference type="InterPro" id="IPR011650">
    <property type="entry name" value="Peptidase_M20_dimer"/>
</dbReference>
<keyword evidence="7" id="KW-0479">Metal-binding</keyword>
<dbReference type="PANTHER" id="PTHR42994">
    <property type="entry name" value="PEPTIDASE T"/>
    <property type="match status" value="1"/>
</dbReference>
<evidence type="ECO:0000256" key="3">
    <source>
        <dbReference type="ARBA" id="ARBA00009692"/>
    </source>
</evidence>
<evidence type="ECO:0000256" key="10">
    <source>
        <dbReference type="ARBA" id="ARBA00023049"/>
    </source>
</evidence>
<dbReference type="InterPro" id="IPR010161">
    <property type="entry name" value="Peptidase_M20B"/>
</dbReference>
<dbReference type="PROSITE" id="PS00759">
    <property type="entry name" value="ARGE_DAPE_CPG2_2"/>
    <property type="match status" value="1"/>
</dbReference>
<keyword evidence="4 12" id="KW-0031">Aminopeptidase</keyword>
<dbReference type="GO" id="GO:0005829">
    <property type="term" value="C:cytosol"/>
    <property type="evidence" value="ECO:0007669"/>
    <property type="project" value="TreeGrafter"/>
</dbReference>
<dbReference type="PANTHER" id="PTHR42994:SF1">
    <property type="entry name" value="PEPTIDASE T"/>
    <property type="match status" value="1"/>
</dbReference>
<keyword evidence="9" id="KW-0862">Zinc</keyword>
<dbReference type="GO" id="GO:0045148">
    <property type="term" value="F:tripeptide aminopeptidase activity"/>
    <property type="evidence" value="ECO:0007669"/>
    <property type="project" value="UniProtKB-EC"/>
</dbReference>
<evidence type="ECO:0000256" key="4">
    <source>
        <dbReference type="ARBA" id="ARBA00022438"/>
    </source>
</evidence>
<dbReference type="Gene3D" id="3.30.70.360">
    <property type="match status" value="1"/>
</dbReference>
<reference evidence="12" key="1">
    <citation type="submission" date="2019-03" db="EMBL/GenBank/DDBJ databases">
        <title>Single cell metagenomics reveals metabolic interactions within the superorganism composed of flagellate Streblomastix strix and complex community of Bacteroidetes bacteria on its surface.</title>
        <authorList>
            <person name="Treitli S.C."/>
            <person name="Kolisko M."/>
            <person name="Husnik F."/>
            <person name="Keeling P."/>
            <person name="Hampl V."/>
        </authorList>
    </citation>
    <scope>NUCLEOTIDE SEQUENCE</scope>
    <source>
        <strain evidence="12">STM</strain>
    </source>
</reference>
<dbReference type="Pfam" id="PF07687">
    <property type="entry name" value="M20_dimer"/>
    <property type="match status" value="1"/>
</dbReference>
<dbReference type="PROSITE" id="PS00758">
    <property type="entry name" value="ARGE_DAPE_CPG2_1"/>
    <property type="match status" value="1"/>
</dbReference>
<dbReference type="SUPFAM" id="SSF55031">
    <property type="entry name" value="Bacterial exopeptidase dimerisation domain"/>
    <property type="match status" value="1"/>
</dbReference>
<evidence type="ECO:0000256" key="7">
    <source>
        <dbReference type="ARBA" id="ARBA00022723"/>
    </source>
</evidence>
<comment type="similarity">
    <text evidence="3">Belongs to the peptidase M20B family.</text>
</comment>
<feature type="domain" description="Peptidase M20 dimerisation" evidence="11">
    <location>
        <begin position="229"/>
        <end position="326"/>
    </location>
</feature>
<dbReference type="NCBIfam" id="NF003976">
    <property type="entry name" value="PRK05469.1"/>
    <property type="match status" value="1"/>
</dbReference>
<protein>
    <submittedName>
        <fullName evidence="12">Peptidase T</fullName>
        <ecNumber evidence="12">3.4.11.4</ecNumber>
    </submittedName>
</protein>
<evidence type="ECO:0000256" key="9">
    <source>
        <dbReference type="ARBA" id="ARBA00022833"/>
    </source>
</evidence>
<dbReference type="AlphaFoldDB" id="A0A5J4REI2"/>
<dbReference type="NCBIfam" id="NF009920">
    <property type="entry name" value="PRK13381.1"/>
    <property type="match status" value="1"/>
</dbReference>
<dbReference type="NCBIfam" id="TIGR01882">
    <property type="entry name" value="peptidase-T"/>
    <property type="match status" value="1"/>
</dbReference>
<dbReference type="Gene3D" id="3.40.630.10">
    <property type="entry name" value="Zn peptidases"/>
    <property type="match status" value="1"/>
</dbReference>
<comment type="caution">
    <text evidence="12">The sequence shown here is derived from an EMBL/GenBank/DDBJ whole genome shotgun (WGS) entry which is preliminary data.</text>
</comment>
<dbReference type="EMBL" id="SNRY01001231">
    <property type="protein sequence ID" value="KAA6332516.1"/>
    <property type="molecule type" value="Genomic_DNA"/>
</dbReference>
<sequence length="433" mass="48116">MFGSLQPILYFYGIFDSLDIDMNITERFLKYVCFNTQSDEDTRTTPSTPGQMVFAQYLKTELEQVGLEDITLDEYGYLFATLPANTADDEKIPVVGFIAHLDTSPDMTGEGVSPRIVPNYTGTDIVLCAEEGIVLSPSQFPELLSHTGEDLIVTDGRTLLGADDKAGIAEIISAMEYLKEYPDIKHGKVRIAFTPDEEIGEGAHKFDVGKFGCQWAYTIDGGEVGEVEYENFNAASAKITFKGRNVHPGYAKGKMINSMLIANSFAAMLPDNETPERTEKYEGFYHLTGMEGRVEESTLTYIIRDHEQDTFNDRKRKMERLVCKINEDYGKGTATLNLHDQYYNMREKIKPVMHIIDIAVAAMKAVGITPNIKPIRGGTDGAQLSFIGLPCPNIFAGGINFHGRYEFVPVQSMEKARNVIVKIVEISGSEAVV</sequence>
<evidence type="ECO:0000313" key="12">
    <source>
        <dbReference type="EMBL" id="KAA6332516.1"/>
    </source>
</evidence>
<comment type="subcellular location">
    <subcellularLocation>
        <location evidence="2">Cytoplasm</location>
    </subcellularLocation>
</comment>
<evidence type="ECO:0000256" key="1">
    <source>
        <dbReference type="ARBA" id="ARBA00001947"/>
    </source>
</evidence>
<gene>
    <name evidence="12" type="ORF">EZS27_018989</name>
</gene>
<dbReference type="SUPFAM" id="SSF53187">
    <property type="entry name" value="Zn-dependent exopeptidases"/>
    <property type="match status" value="1"/>
</dbReference>
<evidence type="ECO:0000256" key="5">
    <source>
        <dbReference type="ARBA" id="ARBA00022490"/>
    </source>
</evidence>
<dbReference type="InterPro" id="IPR036264">
    <property type="entry name" value="Bact_exopeptidase_dim_dom"/>
</dbReference>
<dbReference type="GO" id="GO:0008270">
    <property type="term" value="F:zinc ion binding"/>
    <property type="evidence" value="ECO:0007669"/>
    <property type="project" value="InterPro"/>
</dbReference>
<name>A0A5J4REI2_9ZZZZ</name>
<keyword evidence="6" id="KW-0645">Protease</keyword>
<dbReference type="Pfam" id="PF01546">
    <property type="entry name" value="Peptidase_M20"/>
    <property type="match status" value="1"/>
</dbReference>
<evidence type="ECO:0000259" key="11">
    <source>
        <dbReference type="Pfam" id="PF07687"/>
    </source>
</evidence>
<dbReference type="FunFam" id="3.30.70.360:FF:000002">
    <property type="entry name" value="Peptidase T"/>
    <property type="match status" value="1"/>
</dbReference>
<dbReference type="PIRSF" id="PIRSF037215">
    <property type="entry name" value="Peptidase_M20B"/>
    <property type="match status" value="1"/>
</dbReference>
<dbReference type="GO" id="GO:0008237">
    <property type="term" value="F:metallopeptidase activity"/>
    <property type="evidence" value="ECO:0007669"/>
    <property type="project" value="UniProtKB-KW"/>
</dbReference>
<comment type="cofactor">
    <cofactor evidence="1">
        <name>Zn(2+)</name>
        <dbReference type="ChEBI" id="CHEBI:29105"/>
    </cofactor>
</comment>
<dbReference type="CDD" id="cd03892">
    <property type="entry name" value="M20_peptT"/>
    <property type="match status" value="1"/>
</dbReference>
<dbReference type="GO" id="GO:0006518">
    <property type="term" value="P:peptide metabolic process"/>
    <property type="evidence" value="ECO:0007669"/>
    <property type="project" value="InterPro"/>
</dbReference>
<dbReference type="EC" id="3.4.11.4" evidence="12"/>
<keyword evidence="10" id="KW-0482">Metalloprotease</keyword>
<organism evidence="12">
    <name type="scientific">termite gut metagenome</name>
    <dbReference type="NCBI Taxonomy" id="433724"/>
    <lineage>
        <taxon>unclassified sequences</taxon>
        <taxon>metagenomes</taxon>
        <taxon>organismal metagenomes</taxon>
    </lineage>
</organism>